<evidence type="ECO:0000259" key="1">
    <source>
        <dbReference type="Pfam" id="PF13280"/>
    </source>
</evidence>
<reference evidence="3 4" key="1">
    <citation type="submission" date="2018-08" db="EMBL/GenBank/DDBJ databases">
        <title>A genome reference for cultivated species of the human gut microbiota.</title>
        <authorList>
            <person name="Zou Y."/>
            <person name="Xue W."/>
            <person name="Luo G."/>
        </authorList>
    </citation>
    <scope>NUCLEOTIDE SEQUENCE [LARGE SCALE GENOMIC DNA]</scope>
    <source>
        <strain evidence="3 4">TF05-12AC</strain>
    </source>
</reference>
<sequence length="344" mass="39554">MRLCFADWEGKRVAKNPNQKLKLLYLMKILLENTDEDHGMTMPELIASLAGFGISAERKSLYDDIEALRLYGLDIERTGRRYFVADRIFELPELKLLVDAVQSSRFITHKKSTELIKKVESLASQHQARLLQRQVYVSNRVKAMNESIYYNIDKLHTAISQAVRITFRYFEWTIDFSAGAPFQKQYRHGGAQYLVSPWALTWDDENYYLVAYDSEAGMIKHYRVDKMDGIALTDLSRDGQAQFERFDMAVYARKIFGMFGGEEETIKIRFSNRLAGVVADRFGRDAFISRADSETFYATVSVAVSPQFLSWVFGFGGEAKIVSPPHVARQLCDLARMVLNTYLF</sequence>
<dbReference type="Gene3D" id="1.10.10.10">
    <property type="entry name" value="Winged helix-like DNA-binding domain superfamily/Winged helix DNA-binding domain"/>
    <property type="match status" value="1"/>
</dbReference>
<evidence type="ECO:0000259" key="2">
    <source>
        <dbReference type="Pfam" id="PF25583"/>
    </source>
</evidence>
<evidence type="ECO:0000313" key="3">
    <source>
        <dbReference type="EMBL" id="RGE66385.1"/>
    </source>
</evidence>
<dbReference type="InterPro" id="IPR057727">
    <property type="entry name" value="WCX_dom"/>
</dbReference>
<gene>
    <name evidence="3" type="ORF">DXC40_13985</name>
</gene>
<dbReference type="Proteomes" id="UP000260828">
    <property type="component" value="Unassembled WGS sequence"/>
</dbReference>
<protein>
    <submittedName>
        <fullName evidence="3">WYL domain-containing protein</fullName>
    </submittedName>
</protein>
<dbReference type="EMBL" id="QVME01000008">
    <property type="protein sequence ID" value="RGE66385.1"/>
    <property type="molecule type" value="Genomic_DNA"/>
</dbReference>
<dbReference type="InterPro" id="IPR036388">
    <property type="entry name" value="WH-like_DNA-bd_sf"/>
</dbReference>
<dbReference type="Pfam" id="PF25583">
    <property type="entry name" value="WCX"/>
    <property type="match status" value="1"/>
</dbReference>
<accession>A0A3E3IH23</accession>
<comment type="caution">
    <text evidence="3">The sequence shown here is derived from an EMBL/GenBank/DDBJ whole genome shotgun (WGS) entry which is preliminary data.</text>
</comment>
<dbReference type="PANTHER" id="PTHR34580:SF1">
    <property type="entry name" value="PROTEIN PAFC"/>
    <property type="match status" value="1"/>
</dbReference>
<feature type="domain" description="WCX" evidence="2">
    <location>
        <begin position="263"/>
        <end position="336"/>
    </location>
</feature>
<dbReference type="InterPro" id="IPR051534">
    <property type="entry name" value="CBASS_pafABC_assoc_protein"/>
</dbReference>
<dbReference type="SUPFAM" id="SSF46785">
    <property type="entry name" value="Winged helix' DNA-binding domain"/>
    <property type="match status" value="1"/>
</dbReference>
<dbReference type="InterPro" id="IPR036390">
    <property type="entry name" value="WH_DNA-bd_sf"/>
</dbReference>
<feature type="domain" description="WYL" evidence="1">
    <location>
        <begin position="152"/>
        <end position="230"/>
    </location>
</feature>
<name>A0A3E3IH23_9FIRM</name>
<dbReference type="PROSITE" id="PS52050">
    <property type="entry name" value="WYL"/>
    <property type="match status" value="1"/>
</dbReference>
<dbReference type="PANTHER" id="PTHR34580">
    <property type="match status" value="1"/>
</dbReference>
<dbReference type="AlphaFoldDB" id="A0A3E3IH23"/>
<evidence type="ECO:0000313" key="4">
    <source>
        <dbReference type="Proteomes" id="UP000260828"/>
    </source>
</evidence>
<dbReference type="InterPro" id="IPR026881">
    <property type="entry name" value="WYL_dom"/>
</dbReference>
<proteinExistence type="predicted"/>
<dbReference type="Pfam" id="PF13280">
    <property type="entry name" value="WYL"/>
    <property type="match status" value="1"/>
</dbReference>
<organism evidence="3 4">
    <name type="scientific">Anaerotruncus colihominis</name>
    <dbReference type="NCBI Taxonomy" id="169435"/>
    <lineage>
        <taxon>Bacteria</taxon>
        <taxon>Bacillati</taxon>
        <taxon>Bacillota</taxon>
        <taxon>Clostridia</taxon>
        <taxon>Eubacteriales</taxon>
        <taxon>Oscillospiraceae</taxon>
        <taxon>Anaerotruncus</taxon>
    </lineage>
</organism>